<gene>
    <name evidence="1" type="ORF">Edno5_0011</name>
</gene>
<keyword evidence="2" id="KW-1185">Reference proteome</keyword>
<dbReference type="EMBL" id="MH898687">
    <property type="protein sequence ID" value="AYP69210.1"/>
    <property type="molecule type" value="Genomic_DNA"/>
</dbReference>
<organism evidence="1 2">
    <name type="scientific">Edwardsiella phage Edno5</name>
    <dbReference type="NCBI Taxonomy" id="2419942"/>
    <lineage>
        <taxon>Viruses</taxon>
        <taxon>Duplodnaviria</taxon>
        <taxon>Heunggongvirae</taxon>
        <taxon>Uroviricota</taxon>
        <taxon>Caudoviricetes</taxon>
        <taxon>Gofduovirus</taxon>
        <taxon>Gofduovirus edno5</taxon>
    </lineage>
</organism>
<sequence length="157" mass="17389">MTDKVMDALDAAERALQSLQLKVGFIDGRAYDNGMPIATVAAIQEYGDPANNIPARPFFRKAIWANESTWNEQIANGIRNGEPVHDVLSALGERVVGDVVSSIAQLMDPPLSPVTIKRRRTRKERRNESTKPLVDTATMNHDVHFEVGEIEHSEPGE</sequence>
<reference evidence="1 2" key="1">
    <citation type="submission" date="2018-09" db="EMBL/GenBank/DDBJ databases">
        <title>Genomic characterization of Edwardsiella anguillarum, isolated from Greek aquaculture.</title>
        <authorList>
            <person name="Katharios P."/>
            <person name="Kalatzis P.G."/>
            <person name="Kokkari C."/>
            <person name="Wang Q."/>
        </authorList>
    </citation>
    <scope>NUCLEOTIDE SEQUENCE [LARGE SCALE GENOMIC DNA]</scope>
</reference>
<dbReference type="Proteomes" id="UP000275234">
    <property type="component" value="Segment"/>
</dbReference>
<evidence type="ECO:0000313" key="2">
    <source>
        <dbReference type="Proteomes" id="UP000275234"/>
    </source>
</evidence>
<name>A0A3G3BYC1_9CAUD</name>
<proteinExistence type="predicted"/>
<accession>A0A3G3BYC1</accession>
<protein>
    <submittedName>
        <fullName evidence="1">Uncharacterized protein</fullName>
    </submittedName>
</protein>
<evidence type="ECO:0000313" key="1">
    <source>
        <dbReference type="EMBL" id="AYP69210.1"/>
    </source>
</evidence>